<reference evidence="9 10" key="1">
    <citation type="submission" date="2018-05" db="EMBL/GenBank/DDBJ databases">
        <title>Acuticoccus sediminis sp. nov., isolated from deep-sea sediment of Indian Ocean.</title>
        <authorList>
            <person name="Liu X."/>
            <person name="Lai Q."/>
            <person name="Du Y."/>
            <person name="Sun F."/>
            <person name="Zhang X."/>
            <person name="Wang S."/>
            <person name="Shao Z."/>
        </authorList>
    </citation>
    <scope>NUCLEOTIDE SEQUENCE [LARGE SCALE GENOMIC DNA]</scope>
    <source>
        <strain evidence="9 10">PTG4-2</strain>
    </source>
</reference>
<dbReference type="EMBL" id="QHHQ01000002">
    <property type="protein sequence ID" value="RAI02425.1"/>
    <property type="molecule type" value="Genomic_DNA"/>
</dbReference>
<keyword evidence="4 7" id="KW-0812">Transmembrane</keyword>
<evidence type="ECO:0000256" key="4">
    <source>
        <dbReference type="ARBA" id="ARBA00022692"/>
    </source>
</evidence>
<keyword evidence="3" id="KW-1003">Cell membrane</keyword>
<feature type="transmembrane region" description="Helical" evidence="7">
    <location>
        <begin position="94"/>
        <end position="111"/>
    </location>
</feature>
<evidence type="ECO:0000256" key="1">
    <source>
        <dbReference type="ARBA" id="ARBA00004651"/>
    </source>
</evidence>
<feature type="transmembrane region" description="Helical" evidence="7">
    <location>
        <begin position="14"/>
        <end position="32"/>
    </location>
</feature>
<comment type="subunit">
    <text evidence="7">The complex comprises the extracytoplasmic solute receptor protein and the two transmembrane proteins.</text>
</comment>
<dbReference type="OrthoDB" id="4250245at2"/>
<comment type="caution">
    <text evidence="7">Lacks conserved residue(s) required for the propagation of feature annotation.</text>
</comment>
<dbReference type="Proteomes" id="UP000249590">
    <property type="component" value="Unassembled WGS sequence"/>
</dbReference>
<keyword evidence="5 7" id="KW-1133">Transmembrane helix</keyword>
<evidence type="ECO:0000256" key="5">
    <source>
        <dbReference type="ARBA" id="ARBA00022989"/>
    </source>
</evidence>
<evidence type="ECO:0000313" key="10">
    <source>
        <dbReference type="Proteomes" id="UP000249590"/>
    </source>
</evidence>
<keyword evidence="6 7" id="KW-0472">Membrane</keyword>
<dbReference type="Pfam" id="PF04290">
    <property type="entry name" value="DctQ"/>
    <property type="match status" value="1"/>
</dbReference>
<evidence type="ECO:0000259" key="8">
    <source>
        <dbReference type="Pfam" id="PF04290"/>
    </source>
</evidence>
<feature type="domain" description="Tripartite ATP-independent periplasmic transporters DctQ component" evidence="8">
    <location>
        <begin position="27"/>
        <end position="156"/>
    </location>
</feature>
<keyword evidence="2 7" id="KW-0813">Transport</keyword>
<keyword evidence="7" id="KW-0997">Cell inner membrane</keyword>
<comment type="caution">
    <text evidence="9">The sequence shown here is derived from an EMBL/GenBank/DDBJ whole genome shotgun (WGS) entry which is preliminary data.</text>
</comment>
<evidence type="ECO:0000256" key="6">
    <source>
        <dbReference type="ARBA" id="ARBA00023136"/>
    </source>
</evidence>
<dbReference type="GO" id="GO:0022857">
    <property type="term" value="F:transmembrane transporter activity"/>
    <property type="evidence" value="ECO:0007669"/>
    <property type="project" value="UniProtKB-UniRule"/>
</dbReference>
<comment type="function">
    <text evidence="7">Part of the tripartite ATP-independent periplasmic (TRAP) transport system.</text>
</comment>
<keyword evidence="10" id="KW-1185">Reference proteome</keyword>
<sequence>MPRAEAMLRRVEDLLHALGCTALVVVAVLINADIISRVVGLRPLEMQFELTELYLMPSLATLSLARVFRDGGHLALEVDTPSLLGPLWPVVRRLVLAASAAFFLTVAYVSGRHAVEAFAKGSIEFGVIDWPLGWAYLPVPVGTGLLAVRLLVELVKRGAPSALATNTGGDINEI</sequence>
<evidence type="ECO:0000256" key="7">
    <source>
        <dbReference type="RuleBase" id="RU369079"/>
    </source>
</evidence>
<dbReference type="GO" id="GO:0005886">
    <property type="term" value="C:plasma membrane"/>
    <property type="evidence" value="ECO:0007669"/>
    <property type="project" value="UniProtKB-SubCell"/>
</dbReference>
<proteinExistence type="inferred from homology"/>
<gene>
    <name evidence="9" type="ORF">DLJ53_13805</name>
</gene>
<dbReference type="InterPro" id="IPR055348">
    <property type="entry name" value="DctQ"/>
</dbReference>
<evidence type="ECO:0000256" key="2">
    <source>
        <dbReference type="ARBA" id="ARBA00022448"/>
    </source>
</evidence>
<name>A0A8B2NRB1_9HYPH</name>
<dbReference type="RefSeq" id="WP_111346028.1">
    <property type="nucleotide sequence ID" value="NZ_JAIWKD010000002.1"/>
</dbReference>
<protein>
    <recommendedName>
        <fullName evidence="7">TRAP transporter small permease protein</fullName>
    </recommendedName>
</protein>
<dbReference type="AlphaFoldDB" id="A0A8B2NRB1"/>
<comment type="subcellular location">
    <subcellularLocation>
        <location evidence="7">Cell inner membrane</location>
        <topology evidence="7">Multi-pass membrane protein</topology>
    </subcellularLocation>
    <subcellularLocation>
        <location evidence="1">Cell membrane</location>
        <topology evidence="1">Multi-pass membrane protein</topology>
    </subcellularLocation>
</comment>
<evidence type="ECO:0000256" key="3">
    <source>
        <dbReference type="ARBA" id="ARBA00022475"/>
    </source>
</evidence>
<accession>A0A8B2NRB1</accession>
<organism evidence="9 10">
    <name type="scientific">Acuticoccus sediminis</name>
    <dbReference type="NCBI Taxonomy" id="2184697"/>
    <lineage>
        <taxon>Bacteria</taxon>
        <taxon>Pseudomonadati</taxon>
        <taxon>Pseudomonadota</taxon>
        <taxon>Alphaproteobacteria</taxon>
        <taxon>Hyphomicrobiales</taxon>
        <taxon>Amorphaceae</taxon>
        <taxon>Acuticoccus</taxon>
    </lineage>
</organism>
<evidence type="ECO:0000313" key="9">
    <source>
        <dbReference type="EMBL" id="RAI02425.1"/>
    </source>
</evidence>
<comment type="similarity">
    <text evidence="7">Belongs to the TRAP transporter small permease family.</text>
</comment>
<feature type="transmembrane region" description="Helical" evidence="7">
    <location>
        <begin position="131"/>
        <end position="152"/>
    </location>
</feature>